<dbReference type="Gene3D" id="3.30.420.10">
    <property type="entry name" value="Ribonuclease H-like superfamily/Ribonuclease H"/>
    <property type="match status" value="1"/>
</dbReference>
<dbReference type="GO" id="GO:0003964">
    <property type="term" value="F:RNA-directed DNA polymerase activity"/>
    <property type="evidence" value="ECO:0007669"/>
    <property type="project" value="UniProtKB-KW"/>
</dbReference>
<dbReference type="InterPro" id="IPR036397">
    <property type="entry name" value="RNaseH_sf"/>
</dbReference>
<dbReference type="SUPFAM" id="SSF56672">
    <property type="entry name" value="DNA/RNA polymerases"/>
    <property type="match status" value="2"/>
</dbReference>
<dbReference type="InterPro" id="IPR036691">
    <property type="entry name" value="Endo/exonu/phosph_ase_sf"/>
</dbReference>
<comment type="caution">
    <text evidence="3">The sequence shown here is derived from an EMBL/GenBank/DDBJ whole genome shotgun (WGS) entry which is preliminary data.</text>
</comment>
<feature type="domain" description="Reverse transcriptase" evidence="2">
    <location>
        <begin position="1719"/>
        <end position="1882"/>
    </location>
</feature>
<organism evidence="3 4">
    <name type="scientific">Takifugu flavidus</name>
    <name type="common">sansaifugu</name>
    <dbReference type="NCBI Taxonomy" id="433684"/>
    <lineage>
        <taxon>Eukaryota</taxon>
        <taxon>Metazoa</taxon>
        <taxon>Chordata</taxon>
        <taxon>Craniata</taxon>
        <taxon>Vertebrata</taxon>
        <taxon>Euteleostomi</taxon>
        <taxon>Actinopterygii</taxon>
        <taxon>Neopterygii</taxon>
        <taxon>Teleostei</taxon>
        <taxon>Neoteleostei</taxon>
        <taxon>Acanthomorphata</taxon>
        <taxon>Eupercaria</taxon>
        <taxon>Tetraodontiformes</taxon>
        <taxon>Tetradontoidea</taxon>
        <taxon>Tetraodontidae</taxon>
        <taxon>Takifugu</taxon>
    </lineage>
</organism>
<dbReference type="Pfam" id="PF18701">
    <property type="entry name" value="DUF5641"/>
    <property type="match status" value="1"/>
</dbReference>
<dbReference type="Gene3D" id="3.60.10.10">
    <property type="entry name" value="Endonuclease/exonuclease/phosphatase"/>
    <property type="match status" value="1"/>
</dbReference>
<protein>
    <submittedName>
        <fullName evidence="3">Putative RNA-directed DNA polymerase from transposon BS</fullName>
    </submittedName>
</protein>
<dbReference type="InterPro" id="IPR040676">
    <property type="entry name" value="DUF5641"/>
</dbReference>
<sequence length="1882" mass="212136">MSKHGDTPPLSQLEVSSKCSSASTRRPSVSMAAAKARANAEAASTRAEYGKRQIDMEVERARIEMEKTRLAAMINALMQEGEAKAALAAARVFEAAVLDQTESDESPEVPATIATAASRTQEYVNTHFHNETNMEDETKPDKEQKWDINDTIKVDPSGPTAMSNACEYTPSCQPIRHPKPSPFHFPSYNGACNVSSPSLRQQTDVSDLAVLLSRRDLLTAGLTVFDNRPETYVAWKSMFHNATADLNLKCCEELDLLTKWLSGESLQHALRIRAVHVSNPAAGLERLWQRLDRNYGSPEAIEASLFGRLESFPRVGHKDSHLLQELADLLRELEAAKDEGYLPGLSFLDTSRGINPIVEKLPGGLQEAWVKEGSRYKRDHKAHYPPFSYFVQFVNNYAEMRTDPTEADILLLLGRDVIQAHKVRRQINGSNKAPYAQQLDLGGEPYAVMADVEQMFHNFMVSEDHRDYLRFLWFRDHDLDGEVEEFRMTVHVFGNCPSPSVAIYGLKRTTVEGESEYGSDVRKFIEQHFYVDDGLKSFASEDEAINVLIRAQRMLAQSNIRLHKISSNSSAVTSAFPGEDLATGLQGLELGQHAPPLQHSLGLRWDLSTDQFSFRVEINDQPFTKRGVLSVINSLYDPLGFATPVSIEGRSILREISKDINEWDSPLPKEQQDKWQKWKDSLKHLGQLKNPRMYASISLSEAKRKEMHVFCDASTKAVGAVAYLKLTAADGHSDGGFLLGKARLAPKPDITIPRLELCAAVLAVEVADMVQEELDFTLDEVSFYTDFKVVLGYIFNDKRRFYVYVHNRVERIRRSTQAHQWHYVPTHLNPADHATRGLPAEHLSHSTWLSGPSFLTDPSQGPTQGVPFDLIYPEHDTELRPEVVSCATSLSKGMLGAARFERFSSWSRLLKTIARLLHIVTCFKAATESRCHGWHTCDKNVTEEQLQQAKAIIVRAVQNEVYADDIRHVESREPVPKQSPLSKLNPVMDTSRVLRVGGRGPAKLLRSDCGTNFVSACRELHIDKKGCHNDKINTYLGNSGCEWHFNPPHASHMAGSWERMIGVSRRILDVMLLGHGKATLTHEVLVTFMSEVTAIVNARPLTTVSTDPEHPEILTPAMLLTQKAATPPVIPGHFDDRDLFRAQWRRVQHLANVFWGRWKKEFLSGLQPRRKWRTPKPNLQVGDVVLLKDGQEHRNDWPLAIVMKTFPSQDERVRKIQVQITRKADLVHFLAQKVRRRRRGRRAGALARLRRRGSRTALLGIFLSNANSLCNKMDELKLLMRIKDFSTSCVLCFTETWFRKETPDSALLLGGFQLFRADRDLALSGKRAGGGVCFYINSDWCTDVTVISQHCSPALEYLFINCRPFYSPREFASLILASVYISPDADVREAQRTLADCIQQVERTYPDALVIVLGDFNQSNLSYELPRYKQFIKCPTRAENTLDHCYTTVKDAYWAIPRAALGLSDHVMVHLIPTYRQKLKLIKPSVSTTKRWTSEAVEELRTCLDTTDWDMFKGATHDLDEYTDTVTSYIHFCEECILPTCTRVSYSNDKPWFTPKLRQIRKEKEAALKSGDRDCYREAKYRFSKELRRAKSVYSEKLQQQFTANDSASVWRGLRQITDYRPQASKGQDDKALCQSLSLHYARFDTSSAMPNTSPPPSVTAPMDLTPSKAVPSSSPPPLTITHHQSPPITYHQFPPPPPLHSPSVNRMCEGSSPDIFNSSLESCQVPACLKTSTIVPVPKKPRITGLNDYRPVALTSVVMKSLERLILPHLNSPNRSVDDAVNLALHSILQHLDSPGTYARILFVDFSSAFNTIRPALLQDKLSQLSVPDSLCRWITHFLTDRRQYVRLGKTVSDSVTISTGSPQGCVLSPLLFSLYTNCCT</sequence>
<dbReference type="PROSITE" id="PS50878">
    <property type="entry name" value="RT_POL"/>
    <property type="match status" value="1"/>
</dbReference>
<dbReference type="InterPro" id="IPR000477">
    <property type="entry name" value="RT_dom"/>
</dbReference>
<feature type="compositionally biased region" description="Polar residues" evidence="1">
    <location>
        <begin position="9"/>
        <end position="27"/>
    </location>
</feature>
<reference evidence="3 4" key="1">
    <citation type="submission" date="2019-04" db="EMBL/GenBank/DDBJ databases">
        <title>Chromosome genome assembly for Takifugu flavidus.</title>
        <authorList>
            <person name="Xiao S."/>
        </authorList>
    </citation>
    <scope>NUCLEOTIDE SEQUENCE [LARGE SCALE GENOMIC DNA]</scope>
    <source>
        <strain evidence="3">HTHZ2018</strain>
        <tissue evidence="3">Muscle</tissue>
    </source>
</reference>
<gene>
    <name evidence="3" type="ORF">D4764_16G0000230</name>
</gene>
<feature type="compositionally biased region" description="Low complexity" evidence="1">
    <location>
        <begin position="32"/>
        <end position="43"/>
    </location>
</feature>
<dbReference type="InterPro" id="IPR043502">
    <property type="entry name" value="DNA/RNA_pol_sf"/>
</dbReference>
<dbReference type="Proteomes" id="UP000324091">
    <property type="component" value="Chromosome 16"/>
</dbReference>
<keyword evidence="3" id="KW-0548">Nucleotidyltransferase</keyword>
<evidence type="ECO:0000313" key="3">
    <source>
        <dbReference type="EMBL" id="TWW71526.1"/>
    </source>
</evidence>
<dbReference type="SUPFAM" id="SSF56219">
    <property type="entry name" value="DNase I-like"/>
    <property type="match status" value="1"/>
</dbReference>
<feature type="region of interest" description="Disordered" evidence="1">
    <location>
        <begin position="1646"/>
        <end position="1678"/>
    </location>
</feature>
<dbReference type="Pfam" id="PF00078">
    <property type="entry name" value="RVT_1"/>
    <property type="match status" value="1"/>
</dbReference>
<feature type="region of interest" description="Disordered" evidence="1">
    <location>
        <begin position="1"/>
        <end position="43"/>
    </location>
</feature>
<dbReference type="InterPro" id="IPR012337">
    <property type="entry name" value="RNaseH-like_sf"/>
</dbReference>
<dbReference type="SUPFAM" id="SSF53098">
    <property type="entry name" value="Ribonuclease H-like"/>
    <property type="match status" value="1"/>
</dbReference>
<proteinExistence type="predicted"/>
<evidence type="ECO:0000259" key="2">
    <source>
        <dbReference type="PROSITE" id="PS50878"/>
    </source>
</evidence>
<dbReference type="GO" id="GO:0003676">
    <property type="term" value="F:nucleic acid binding"/>
    <property type="evidence" value="ECO:0007669"/>
    <property type="project" value="InterPro"/>
</dbReference>
<dbReference type="Pfam" id="PF05380">
    <property type="entry name" value="Peptidase_A17"/>
    <property type="match status" value="1"/>
</dbReference>
<keyword evidence="3" id="KW-0808">Transferase</keyword>
<accession>A0A5C6NWY1</accession>
<dbReference type="InterPro" id="IPR008042">
    <property type="entry name" value="Retrotrans_Pao"/>
</dbReference>
<keyword evidence="3" id="KW-0695">RNA-directed DNA polymerase</keyword>
<dbReference type="PANTHER" id="PTHR47331:SF6">
    <property type="entry name" value="DOUBLECORTIN DOMAIN-CONTAINING PROTEIN"/>
    <property type="match status" value="1"/>
</dbReference>
<name>A0A5C6NWY1_9TELE</name>
<keyword evidence="4" id="KW-1185">Reference proteome</keyword>
<dbReference type="PANTHER" id="PTHR47331">
    <property type="entry name" value="PHD-TYPE DOMAIN-CONTAINING PROTEIN"/>
    <property type="match status" value="1"/>
</dbReference>
<evidence type="ECO:0000313" key="4">
    <source>
        <dbReference type="Proteomes" id="UP000324091"/>
    </source>
</evidence>
<dbReference type="EMBL" id="RHFK02000008">
    <property type="protein sequence ID" value="TWW71526.1"/>
    <property type="molecule type" value="Genomic_DNA"/>
</dbReference>
<evidence type="ECO:0000256" key="1">
    <source>
        <dbReference type="SAM" id="MobiDB-lite"/>
    </source>
</evidence>